<gene>
    <name evidence="2" type="ORF">Dbus_chr3Rg2458</name>
</gene>
<evidence type="ECO:0000259" key="1">
    <source>
        <dbReference type="PROSITE" id="PS50042"/>
    </source>
</evidence>
<dbReference type="PROSITE" id="PS50042">
    <property type="entry name" value="CNMP_BINDING_3"/>
    <property type="match status" value="1"/>
</dbReference>
<dbReference type="SMR" id="A0A0M4EKH8"/>
<dbReference type="Proteomes" id="UP000494163">
    <property type="component" value="Chromosome 3R"/>
</dbReference>
<protein>
    <submittedName>
        <fullName evidence="2">CG14693</fullName>
    </submittedName>
</protein>
<dbReference type="Pfam" id="PF00027">
    <property type="entry name" value="cNMP_binding"/>
    <property type="match status" value="1"/>
</dbReference>
<dbReference type="InterPro" id="IPR000595">
    <property type="entry name" value="cNMP-bd_dom"/>
</dbReference>
<accession>A0A0M4EKH8</accession>
<dbReference type="OrthoDB" id="166212at2759"/>
<dbReference type="PANTHER" id="PTHR23011:SF41">
    <property type="entry name" value="CYCLIC NUCLEOTIDE-BINDING DOMAIN-CONTAINING PROTEIN"/>
    <property type="match status" value="1"/>
</dbReference>
<dbReference type="CDD" id="cd00038">
    <property type="entry name" value="CAP_ED"/>
    <property type="match status" value="1"/>
</dbReference>
<dbReference type="PANTHER" id="PTHR23011">
    <property type="entry name" value="CYCLIC NUCLEOTIDE-BINDING DOMAIN CONTAINING PROTEIN"/>
    <property type="match status" value="1"/>
</dbReference>
<proteinExistence type="predicted"/>
<dbReference type="Gene3D" id="2.60.120.10">
    <property type="entry name" value="Jelly Rolls"/>
    <property type="match status" value="1"/>
</dbReference>
<dbReference type="AlphaFoldDB" id="A0A0M4EKH8"/>
<evidence type="ECO:0000313" key="3">
    <source>
        <dbReference type="Proteomes" id="UP000494163"/>
    </source>
</evidence>
<reference evidence="2 3" key="1">
    <citation type="submission" date="2015-08" db="EMBL/GenBank/DDBJ databases">
        <title>Ancestral chromatin configuration constrains chromatin evolution on differentiating sex chromosomes in Drosophila.</title>
        <authorList>
            <person name="Zhou Q."/>
            <person name="Bachtrog D."/>
        </authorList>
    </citation>
    <scope>NUCLEOTIDE SEQUENCE [LARGE SCALE GENOMIC DNA]</scope>
    <source>
        <tissue evidence="2">Whole larvae</tissue>
    </source>
</reference>
<keyword evidence="3" id="KW-1185">Reference proteome</keyword>
<dbReference type="InterPro" id="IPR014710">
    <property type="entry name" value="RmlC-like_jellyroll"/>
</dbReference>
<organism evidence="2 3">
    <name type="scientific">Drosophila busckii</name>
    <name type="common">Fruit fly</name>
    <dbReference type="NCBI Taxonomy" id="30019"/>
    <lineage>
        <taxon>Eukaryota</taxon>
        <taxon>Metazoa</taxon>
        <taxon>Ecdysozoa</taxon>
        <taxon>Arthropoda</taxon>
        <taxon>Hexapoda</taxon>
        <taxon>Insecta</taxon>
        <taxon>Pterygota</taxon>
        <taxon>Neoptera</taxon>
        <taxon>Endopterygota</taxon>
        <taxon>Diptera</taxon>
        <taxon>Brachycera</taxon>
        <taxon>Muscomorpha</taxon>
        <taxon>Ephydroidea</taxon>
        <taxon>Drosophilidae</taxon>
        <taxon>Drosophila</taxon>
    </lineage>
</organism>
<dbReference type="OMA" id="MTKIWDE"/>
<feature type="domain" description="Cyclic nucleotide-binding" evidence="1">
    <location>
        <begin position="94"/>
        <end position="202"/>
    </location>
</feature>
<sequence length="560" mass="64501">MSKRIRNTEEQKLRTQLRSVFKRVVRMLVMNKLWYDGDQKISTNAKRNISLLVRQKRKIGMLTAAEKTLLITPHRIRTIADRKKLCNLFLELRCFYWIPPKMRAHLIPVIKYITISAGRTVIRTGDMPVAVYFIITGEVQRAYTKYIKLTGKTDTKVEMIYGPGDCIGDVEILEDCLRTHSLIAASQCELLVLFESDFNSILKPYMQKIWNEKKKAIKALDYFKFLNEEQITSACKLGTIKQFNALDTIYNEDKGTLTNVHFVLSGECCILQCLNMKVTVNNGKKIYELIDIERDNGSETSIPEISSINSAESQTKKKQNIQPRKFHIREMEKACGLGAKTQLPSITTSSKRTLSASIHYYEEEYKYYLDEYLEEGKPYSSRSHSKTSVKDISSFRSSISFAKQLSKIPSSLSISSSSSISIDSDAMLESERELSLSDSEDEAIESRFIDVGSLTFGGIFGLGEQIKDRVIMARSTVQCLMLPRFFLLEKEQNPENVWHRRLFYMECIIPSRETLFDDFLKTLNWKKFKHDFISQSLKSDTNDIGREEDIPIICRIIENM</sequence>
<name>A0A0M4EKH8_DROBS</name>
<dbReference type="EMBL" id="CP012526">
    <property type="protein sequence ID" value="ALC47708.1"/>
    <property type="molecule type" value="Genomic_DNA"/>
</dbReference>
<dbReference type="SMART" id="SM00100">
    <property type="entry name" value="cNMP"/>
    <property type="match status" value="1"/>
</dbReference>
<evidence type="ECO:0000313" key="2">
    <source>
        <dbReference type="EMBL" id="ALC47708.1"/>
    </source>
</evidence>
<dbReference type="SUPFAM" id="SSF51206">
    <property type="entry name" value="cAMP-binding domain-like"/>
    <property type="match status" value="2"/>
</dbReference>
<dbReference type="InterPro" id="IPR018490">
    <property type="entry name" value="cNMP-bd_dom_sf"/>
</dbReference>